<dbReference type="SUPFAM" id="SSF53756">
    <property type="entry name" value="UDP-Glycosyltransferase/glycogen phosphorylase"/>
    <property type="match status" value="1"/>
</dbReference>
<dbReference type="PANTHER" id="PTHR46401:SF2">
    <property type="entry name" value="GLYCOSYLTRANSFERASE WBBK-RELATED"/>
    <property type="match status" value="1"/>
</dbReference>
<evidence type="ECO:0000313" key="3">
    <source>
        <dbReference type="EMBL" id="SBW01407.1"/>
    </source>
</evidence>
<dbReference type="InterPro" id="IPR028098">
    <property type="entry name" value="Glyco_trans_4-like_N"/>
</dbReference>
<dbReference type="GO" id="GO:0016757">
    <property type="term" value="F:glycosyltransferase activity"/>
    <property type="evidence" value="ECO:0007669"/>
    <property type="project" value="TreeGrafter"/>
</dbReference>
<proteinExistence type="predicted"/>
<dbReference type="PANTHER" id="PTHR46401">
    <property type="entry name" value="GLYCOSYLTRANSFERASE WBBK-RELATED"/>
    <property type="match status" value="1"/>
</dbReference>
<dbReference type="EMBL" id="FLUO01000001">
    <property type="protein sequence ID" value="SBW01407.1"/>
    <property type="molecule type" value="Genomic_DNA"/>
</dbReference>
<accession>A0A212JPR0</accession>
<dbReference type="GO" id="GO:0009103">
    <property type="term" value="P:lipopolysaccharide biosynthetic process"/>
    <property type="evidence" value="ECO:0007669"/>
    <property type="project" value="TreeGrafter"/>
</dbReference>
<protein>
    <recommendedName>
        <fullName evidence="2">Glycosyltransferase subfamily 4-like N-terminal domain-containing protein</fullName>
    </recommendedName>
</protein>
<dbReference type="Pfam" id="PF13692">
    <property type="entry name" value="Glyco_trans_1_4"/>
    <property type="match status" value="1"/>
</dbReference>
<dbReference type="Pfam" id="PF13439">
    <property type="entry name" value="Glyco_transf_4"/>
    <property type="match status" value="1"/>
</dbReference>
<sequence>MAVPEFAIEGTFFQTDRVSGIARVWTNVLAEWRRDGFLDRIVLFDRGDTMSQIFDARRELLPARDCTSIDGEPELLQMWCDRVGVRAFCSTYYAYPARTPSVALIHDMIPEVLGFDLAEPMWREKHALIARARGFVCVSHNTRRDLERLAPEAAARPIAVAHPGIDPAFTSGEPVDPPSRLEDLGVARDYVVFIGRPSGYKGFETLFYAVASLPAEARPQIVVVGPEDAPAIYVEYLGPGGIVRIHATDDGIRLLLAHARAYVAPSRYEGFGLTVLEAMASGCPVVCSDGGSLPEVAGDAALVLPVGDAAAFAAAIDGVRDLRVRNALIVRGLRRAGTFSWRPLADALREALEAAAA</sequence>
<dbReference type="CDD" id="cd03809">
    <property type="entry name" value="GT4_MtfB-like"/>
    <property type="match status" value="1"/>
</dbReference>
<organism evidence="3">
    <name type="scientific">uncultured Alphaproteobacteria bacterium</name>
    <dbReference type="NCBI Taxonomy" id="91750"/>
    <lineage>
        <taxon>Bacteria</taxon>
        <taxon>Pseudomonadati</taxon>
        <taxon>Pseudomonadota</taxon>
        <taxon>Alphaproteobacteria</taxon>
        <taxon>environmental samples</taxon>
    </lineage>
</organism>
<gene>
    <name evidence="3" type="ORF">KL86APRO_11425</name>
</gene>
<dbReference type="AlphaFoldDB" id="A0A212JPR0"/>
<name>A0A212JPR0_9PROT</name>
<feature type="domain" description="Glycosyltransferase subfamily 4-like N-terminal" evidence="2">
    <location>
        <begin position="89"/>
        <end position="168"/>
    </location>
</feature>
<evidence type="ECO:0000256" key="1">
    <source>
        <dbReference type="ARBA" id="ARBA00022679"/>
    </source>
</evidence>
<keyword evidence="1" id="KW-0808">Transferase</keyword>
<evidence type="ECO:0000259" key="2">
    <source>
        <dbReference type="Pfam" id="PF13439"/>
    </source>
</evidence>
<reference evidence="3" key="1">
    <citation type="submission" date="2016-04" db="EMBL/GenBank/DDBJ databases">
        <authorList>
            <person name="Evans L.H."/>
            <person name="Alamgir A."/>
            <person name="Owens N."/>
            <person name="Weber N.D."/>
            <person name="Virtaneva K."/>
            <person name="Barbian K."/>
            <person name="Babar A."/>
            <person name="Rosenke K."/>
        </authorList>
    </citation>
    <scope>NUCLEOTIDE SEQUENCE</scope>
    <source>
        <strain evidence="3">86</strain>
    </source>
</reference>
<dbReference type="Gene3D" id="3.40.50.2000">
    <property type="entry name" value="Glycogen Phosphorylase B"/>
    <property type="match status" value="2"/>
</dbReference>